<dbReference type="RefSeq" id="WP_159410081.1">
    <property type="nucleotide sequence ID" value="NZ_CP026115.2"/>
</dbReference>
<gene>
    <name evidence="1" type="ORF">C2H86_09930</name>
</gene>
<dbReference type="EMBL" id="CP026115">
    <property type="protein sequence ID" value="QHG64716.1"/>
    <property type="molecule type" value="Genomic_DNA"/>
</dbReference>
<protein>
    <submittedName>
        <fullName evidence="1">Uncharacterized protein</fullName>
    </submittedName>
</protein>
<evidence type="ECO:0000313" key="1">
    <source>
        <dbReference type="EMBL" id="QHG64716.1"/>
    </source>
</evidence>
<evidence type="ECO:0000313" key="2">
    <source>
        <dbReference type="Proteomes" id="UP000464480"/>
    </source>
</evidence>
<organism evidence="1 2">
    <name type="scientific">Pseudomonas putida</name>
    <name type="common">Arthrobacter siderocapsulatus</name>
    <dbReference type="NCBI Taxonomy" id="303"/>
    <lineage>
        <taxon>Bacteria</taxon>
        <taxon>Pseudomonadati</taxon>
        <taxon>Pseudomonadota</taxon>
        <taxon>Gammaproteobacteria</taxon>
        <taxon>Pseudomonadales</taxon>
        <taxon>Pseudomonadaceae</taxon>
        <taxon>Pseudomonas</taxon>
    </lineage>
</organism>
<sequence>MEVAWFLKQRVIFIRHLYRDSTAPFVERMRLIEAGEPPFTPPYCEDVGPPYEIEWNEASDAVQVLGHSCLSMLAGTLNVYLETWEQQVGIKIDPEERKSLFRKGWLHGYRTVFSNSIGVQFDDSGANLGMLEQLVLARNRAQHPGSLTRITPTHAAKDLKKHPSPFFLSDQERDLLADIETSGLDVDSMWMIEPTLHVDADKLNTVLAEVEDFATWFDQACFDWIYGPKGVDVKDQG</sequence>
<dbReference type="AlphaFoldDB" id="A0A6I6XG51"/>
<reference evidence="1 2" key="1">
    <citation type="submission" date="2020-02" db="EMBL/GenBank/DDBJ databases">
        <title>Pseudomonas Putida W5 Complete Genome Assembly.</title>
        <authorList>
            <person name="Yuan Z.-C."/>
            <person name="Shaw G.A."/>
            <person name="Cusano A.D."/>
            <person name="Caddey B.J."/>
            <person name="Weselowski B.J."/>
        </authorList>
    </citation>
    <scope>NUCLEOTIDE SEQUENCE [LARGE SCALE GENOMIC DNA]</scope>
    <source>
        <strain evidence="1 2">W5</strain>
    </source>
</reference>
<name>A0A6I6XG51_PSEPU</name>
<proteinExistence type="predicted"/>
<accession>A0A6I6XG51</accession>
<dbReference type="Proteomes" id="UP000464480">
    <property type="component" value="Chromosome"/>
</dbReference>